<feature type="region of interest" description="Disordered" evidence="1">
    <location>
        <begin position="1"/>
        <end position="82"/>
    </location>
</feature>
<dbReference type="EMBL" id="JANVFT010000074">
    <property type="protein sequence ID" value="KAJ4475390.1"/>
    <property type="molecule type" value="Genomic_DNA"/>
</dbReference>
<protein>
    <submittedName>
        <fullName evidence="2">Uncharacterized protein</fullName>
    </submittedName>
</protein>
<dbReference type="Proteomes" id="UP001150217">
    <property type="component" value="Unassembled WGS sequence"/>
</dbReference>
<evidence type="ECO:0000256" key="1">
    <source>
        <dbReference type="SAM" id="MobiDB-lite"/>
    </source>
</evidence>
<evidence type="ECO:0000313" key="3">
    <source>
        <dbReference type="Proteomes" id="UP001150217"/>
    </source>
</evidence>
<sequence length="147" mass="15801">MASSPIPTNTSSPNFSSNKAGPSKGKQRAYPLIPLHGRTRVTRAMSRSNAPHYTLDPAALDNIPEEDEQQDRFASSPALPRSQVPGALEADLLGKVNPIHSLGHTDSPFGCLVDFAHNLSLPTALPDLAWSCWRRQPSLLLALPGSN</sequence>
<comment type="caution">
    <text evidence="2">The sequence shown here is derived from an EMBL/GenBank/DDBJ whole genome shotgun (WGS) entry which is preliminary data.</text>
</comment>
<evidence type="ECO:0000313" key="2">
    <source>
        <dbReference type="EMBL" id="KAJ4475390.1"/>
    </source>
</evidence>
<feature type="compositionally biased region" description="Low complexity" evidence="1">
    <location>
        <begin position="1"/>
        <end position="18"/>
    </location>
</feature>
<organism evidence="2 3">
    <name type="scientific">Lentinula lateritia</name>
    <dbReference type="NCBI Taxonomy" id="40482"/>
    <lineage>
        <taxon>Eukaryota</taxon>
        <taxon>Fungi</taxon>
        <taxon>Dikarya</taxon>
        <taxon>Basidiomycota</taxon>
        <taxon>Agaricomycotina</taxon>
        <taxon>Agaricomycetes</taxon>
        <taxon>Agaricomycetidae</taxon>
        <taxon>Agaricales</taxon>
        <taxon>Marasmiineae</taxon>
        <taxon>Omphalotaceae</taxon>
        <taxon>Lentinula</taxon>
    </lineage>
</organism>
<accession>A0ABQ8V5F6</accession>
<name>A0ABQ8V5F6_9AGAR</name>
<keyword evidence="3" id="KW-1185">Reference proteome</keyword>
<proteinExistence type="predicted"/>
<reference evidence="2" key="1">
    <citation type="submission" date="2022-08" db="EMBL/GenBank/DDBJ databases">
        <title>A Global Phylogenomic Analysis of the Shiitake Genus Lentinula.</title>
        <authorList>
            <consortium name="DOE Joint Genome Institute"/>
            <person name="Sierra-Patev S."/>
            <person name="Min B."/>
            <person name="Naranjo-Ortiz M."/>
            <person name="Looney B."/>
            <person name="Konkel Z."/>
            <person name="Slot J.C."/>
            <person name="Sakamoto Y."/>
            <person name="Steenwyk J.L."/>
            <person name="Rokas A."/>
            <person name="Carro J."/>
            <person name="Camarero S."/>
            <person name="Ferreira P."/>
            <person name="Molpeceres G."/>
            <person name="Ruiz-Duenas F.J."/>
            <person name="Serrano A."/>
            <person name="Henrissat B."/>
            <person name="Drula E."/>
            <person name="Hughes K.W."/>
            <person name="Mata J.L."/>
            <person name="Ishikawa N.K."/>
            <person name="Vargas-Isla R."/>
            <person name="Ushijima S."/>
            <person name="Smith C.A."/>
            <person name="Ahrendt S."/>
            <person name="Andreopoulos W."/>
            <person name="He G."/>
            <person name="Labutti K."/>
            <person name="Lipzen A."/>
            <person name="Ng V."/>
            <person name="Riley R."/>
            <person name="Sandor L."/>
            <person name="Barry K."/>
            <person name="Martinez A.T."/>
            <person name="Xiao Y."/>
            <person name="Gibbons J.G."/>
            <person name="Terashima K."/>
            <person name="Grigoriev I.V."/>
            <person name="Hibbett D.S."/>
        </authorList>
    </citation>
    <scope>NUCLEOTIDE SEQUENCE</scope>
    <source>
        <strain evidence="2">RHP3577 ss4</strain>
    </source>
</reference>
<gene>
    <name evidence="2" type="ORF">C8R41DRAFT_923608</name>
</gene>